<dbReference type="PROSITE" id="PS51354">
    <property type="entry name" value="GLUTAREDOXIN_2"/>
    <property type="match status" value="1"/>
</dbReference>
<dbReference type="Proteomes" id="UP000680132">
    <property type="component" value="Unassembled WGS sequence"/>
</dbReference>
<organism evidence="2 3">
    <name type="scientific">Microbacterium stercoris</name>
    <dbReference type="NCBI Taxonomy" id="2820289"/>
    <lineage>
        <taxon>Bacteria</taxon>
        <taxon>Bacillati</taxon>
        <taxon>Actinomycetota</taxon>
        <taxon>Actinomycetes</taxon>
        <taxon>Micrococcales</taxon>
        <taxon>Microbacteriaceae</taxon>
        <taxon>Microbacterium</taxon>
    </lineage>
</organism>
<feature type="domain" description="Glutaredoxin" evidence="1">
    <location>
        <begin position="6"/>
        <end position="61"/>
    </location>
</feature>
<protein>
    <submittedName>
        <fullName evidence="2">NrdH-redoxin</fullName>
    </submittedName>
</protein>
<dbReference type="CDD" id="cd02976">
    <property type="entry name" value="NrdH"/>
    <property type="match status" value="1"/>
</dbReference>
<evidence type="ECO:0000259" key="1">
    <source>
        <dbReference type="Pfam" id="PF00462"/>
    </source>
</evidence>
<evidence type="ECO:0000313" key="2">
    <source>
        <dbReference type="EMBL" id="MBO3663715.1"/>
    </source>
</evidence>
<dbReference type="SUPFAM" id="SSF52833">
    <property type="entry name" value="Thioredoxin-like"/>
    <property type="match status" value="1"/>
</dbReference>
<dbReference type="Gene3D" id="3.40.30.10">
    <property type="entry name" value="Glutaredoxin"/>
    <property type="match status" value="1"/>
</dbReference>
<keyword evidence="3" id="KW-1185">Reference proteome</keyword>
<evidence type="ECO:0000313" key="3">
    <source>
        <dbReference type="Proteomes" id="UP000680132"/>
    </source>
</evidence>
<dbReference type="Pfam" id="PF00462">
    <property type="entry name" value="Glutaredoxin"/>
    <property type="match status" value="1"/>
</dbReference>
<reference evidence="2" key="1">
    <citation type="submission" date="2021-03" db="EMBL/GenBank/DDBJ databases">
        <title>Microbacterium sp. nov., a novel actinobacterium isolated from cow dung.</title>
        <authorList>
            <person name="Zhang L."/>
        </authorList>
    </citation>
    <scope>NUCLEOTIDE SEQUENCE</scope>
    <source>
        <strain evidence="2">NEAU-LLB</strain>
    </source>
</reference>
<dbReference type="InterPro" id="IPR002109">
    <property type="entry name" value="Glutaredoxin"/>
</dbReference>
<sequence length="83" mass="8885">MTTTTVRVYTKPDCKQCDLTKDLLTKKGIPFEVEDILDPGNLAAAQALGFGSAPVVMVGDEGWAGFRPDMIDALAARIAEETV</sequence>
<dbReference type="InterPro" id="IPR036249">
    <property type="entry name" value="Thioredoxin-like_sf"/>
</dbReference>
<dbReference type="EMBL" id="JAGFOA010000003">
    <property type="protein sequence ID" value="MBO3663715.1"/>
    <property type="molecule type" value="Genomic_DNA"/>
</dbReference>
<dbReference type="AlphaFoldDB" id="A0A939QN50"/>
<comment type="caution">
    <text evidence="2">The sequence shown here is derived from an EMBL/GenBank/DDBJ whole genome shotgun (WGS) entry which is preliminary data.</text>
</comment>
<dbReference type="RefSeq" id="WP_208503080.1">
    <property type="nucleotide sequence ID" value="NZ_JAGFOA010000003.1"/>
</dbReference>
<proteinExistence type="predicted"/>
<name>A0A939QN50_9MICO</name>
<gene>
    <name evidence="2" type="ORF">J5V96_09325</name>
</gene>
<accession>A0A939QN50</accession>